<evidence type="ECO:0000313" key="1">
    <source>
        <dbReference type="EMBL" id="SET55857.1"/>
    </source>
</evidence>
<dbReference type="OrthoDB" id="1098499at2"/>
<keyword evidence="2" id="KW-1185">Reference proteome</keyword>
<reference evidence="2" key="1">
    <citation type="submission" date="2016-10" db="EMBL/GenBank/DDBJ databases">
        <authorList>
            <person name="Varghese N."/>
            <person name="Submissions S."/>
        </authorList>
    </citation>
    <scope>NUCLEOTIDE SEQUENCE [LARGE SCALE GENOMIC DNA]</scope>
    <source>
        <strain evidence="2">DSM 15310</strain>
    </source>
</reference>
<proteinExistence type="predicted"/>
<sequence length="473" mass="51312">MRPVPKSRTVIVLLAAFAFARCGDREKAEPVISVRALTNTTGQAAIVVQPVFPTPPTKNDPAADFDWETDLTLPAPAEQPAVPVPWAPTAKRAFPIQWASDYLRADGWELVYNSSSRQRVAASKFLVFYNKFRGVMRMYYYLNDDSGALPLNSTLASTLAIEGSYAGQSPLLNFSGQQIVDFTQNAAFASTLEPQPLSRFTWYATQVELTYDPLIRYQSYDKFSMRWTLASYAIAAGTLGGAPFSALPVGLRHVGTDFNGLPPSFSGPADLLVHGASSIDLLQNAGFNTDGLRRTLLDPINSDLLDGVVTQAAQTAGTTLKWSVPAQIVRGPSSLLISPALALPGYDNSWTSGVAVHYNEVPGVFNLLDSPVVKEQEQPGETYRYRYTLNIPSVRYTFNPATIGAATIRDIKQTLIAAAADDSSPTPMYYVGGTLEATAELRVVGVRVSFEVVPTNGSAPVRIIKTFKPTITK</sequence>
<organism evidence="1 2">
    <name type="scientific">Hymenobacter actinosclerus</name>
    <dbReference type="NCBI Taxonomy" id="82805"/>
    <lineage>
        <taxon>Bacteria</taxon>
        <taxon>Pseudomonadati</taxon>
        <taxon>Bacteroidota</taxon>
        <taxon>Cytophagia</taxon>
        <taxon>Cytophagales</taxon>
        <taxon>Hymenobacteraceae</taxon>
        <taxon>Hymenobacter</taxon>
    </lineage>
</organism>
<dbReference type="EMBL" id="FOHS01000002">
    <property type="protein sequence ID" value="SET55857.1"/>
    <property type="molecule type" value="Genomic_DNA"/>
</dbReference>
<dbReference type="STRING" id="82805.SAMN04487998_2212"/>
<dbReference type="Proteomes" id="UP000198697">
    <property type="component" value="Unassembled WGS sequence"/>
</dbReference>
<accession>A0A1I0FCR4</accession>
<dbReference type="RefSeq" id="WP_092771319.1">
    <property type="nucleotide sequence ID" value="NZ_FOHS01000002.1"/>
</dbReference>
<name>A0A1I0FCR4_9BACT</name>
<gene>
    <name evidence="1" type="ORF">SAMN04487998_2212</name>
</gene>
<dbReference type="AlphaFoldDB" id="A0A1I0FCR4"/>
<evidence type="ECO:0000313" key="2">
    <source>
        <dbReference type="Proteomes" id="UP000198697"/>
    </source>
</evidence>
<protein>
    <submittedName>
        <fullName evidence="1">Uncharacterized protein</fullName>
    </submittedName>
</protein>